<evidence type="ECO:0000256" key="2">
    <source>
        <dbReference type="ARBA" id="ARBA00008936"/>
    </source>
</evidence>
<proteinExistence type="inferred from homology"/>
<dbReference type="EMBL" id="WHUG01000003">
    <property type="protein sequence ID" value="MQA38371.1"/>
    <property type="molecule type" value="Genomic_DNA"/>
</dbReference>
<comment type="similarity">
    <text evidence="2 12">Belongs to the ATPase alpha/beta chains family.</text>
</comment>
<keyword evidence="10 12" id="KW-0139">CF(1)</keyword>
<dbReference type="SUPFAM" id="SSF52540">
    <property type="entry name" value="P-loop containing nucleoside triphosphate hydrolases"/>
    <property type="match status" value="1"/>
</dbReference>
<keyword evidence="11 12" id="KW-0066">ATP synthesis</keyword>
<dbReference type="GO" id="GO:0005886">
    <property type="term" value="C:plasma membrane"/>
    <property type="evidence" value="ECO:0007669"/>
    <property type="project" value="UniProtKB-SubCell"/>
</dbReference>
<dbReference type="Pfam" id="PF00006">
    <property type="entry name" value="ATP-synt_ab"/>
    <property type="match status" value="1"/>
</dbReference>
<feature type="domain" description="AAA+ ATPase" evidence="13">
    <location>
        <begin position="140"/>
        <end position="332"/>
    </location>
</feature>
<dbReference type="InterPro" id="IPR005722">
    <property type="entry name" value="ATP_synth_F1_bsu"/>
</dbReference>
<evidence type="ECO:0000313" key="14">
    <source>
        <dbReference type="EMBL" id="MQA38371.1"/>
    </source>
</evidence>
<dbReference type="InterPro" id="IPR055190">
    <property type="entry name" value="ATP-synt_VA_C"/>
</dbReference>
<organism evidence="14 15">
    <name type="scientific">Rugamonas aquatica</name>
    <dbReference type="NCBI Taxonomy" id="2743357"/>
    <lineage>
        <taxon>Bacteria</taxon>
        <taxon>Pseudomonadati</taxon>
        <taxon>Pseudomonadota</taxon>
        <taxon>Betaproteobacteria</taxon>
        <taxon>Burkholderiales</taxon>
        <taxon>Oxalobacteraceae</taxon>
        <taxon>Telluria group</taxon>
        <taxon>Rugamonas</taxon>
    </lineage>
</organism>
<dbReference type="HAMAP" id="MF_01347">
    <property type="entry name" value="ATP_synth_beta_bact"/>
    <property type="match status" value="1"/>
</dbReference>
<evidence type="ECO:0000256" key="9">
    <source>
        <dbReference type="ARBA" id="ARBA00023136"/>
    </source>
</evidence>
<dbReference type="InterPro" id="IPR004100">
    <property type="entry name" value="ATPase_F1/V1/A1_a/bsu_N"/>
</dbReference>
<dbReference type="SMART" id="SM00382">
    <property type="entry name" value="AAA"/>
    <property type="match status" value="1"/>
</dbReference>
<keyword evidence="7 12" id="KW-1278">Translocase</keyword>
<dbReference type="EC" id="7.1.2.2" evidence="12"/>
<dbReference type="PROSITE" id="PS00152">
    <property type="entry name" value="ATPASE_ALPHA_BETA"/>
    <property type="match status" value="1"/>
</dbReference>
<keyword evidence="8 12" id="KW-0406">Ion transport</keyword>
<dbReference type="Gene3D" id="2.40.10.170">
    <property type="match status" value="1"/>
</dbReference>
<protein>
    <recommendedName>
        <fullName evidence="12">ATP synthase subunit beta</fullName>
        <ecNumber evidence="12">7.1.2.2</ecNumber>
    </recommendedName>
    <alternativeName>
        <fullName evidence="12">ATP synthase F1 sector subunit beta</fullName>
    </alternativeName>
    <alternativeName>
        <fullName evidence="12">F-ATPase subunit beta</fullName>
    </alternativeName>
</protein>
<keyword evidence="12" id="KW-1003">Cell membrane</keyword>
<dbReference type="InterPro" id="IPR000194">
    <property type="entry name" value="ATPase_F1/V1/A1_a/bsu_nucl-bd"/>
</dbReference>
<dbReference type="GO" id="GO:0045259">
    <property type="term" value="C:proton-transporting ATP synthase complex"/>
    <property type="evidence" value="ECO:0007669"/>
    <property type="project" value="UniProtKB-KW"/>
</dbReference>
<dbReference type="Proteomes" id="UP000440498">
    <property type="component" value="Unassembled WGS sequence"/>
</dbReference>
<dbReference type="InterPro" id="IPR024034">
    <property type="entry name" value="ATPase_F1/V1_b/a_C"/>
</dbReference>
<dbReference type="InterPro" id="IPR050053">
    <property type="entry name" value="ATPase_alpha/beta_chains"/>
</dbReference>
<evidence type="ECO:0000256" key="7">
    <source>
        <dbReference type="ARBA" id="ARBA00022967"/>
    </source>
</evidence>
<dbReference type="SUPFAM" id="SSF47917">
    <property type="entry name" value="C-terminal domain of alpha and beta subunits of F1 ATP synthase"/>
    <property type="match status" value="1"/>
</dbReference>
<evidence type="ECO:0000256" key="10">
    <source>
        <dbReference type="ARBA" id="ARBA00023196"/>
    </source>
</evidence>
<dbReference type="Gene3D" id="3.40.50.300">
    <property type="entry name" value="P-loop containing nucleotide triphosphate hydrolases"/>
    <property type="match status" value="1"/>
</dbReference>
<comment type="function">
    <text evidence="12">Produces ATP from ADP in the presence of a proton gradient across the membrane. The catalytic sites are hosted primarily by the beta subunits.</text>
</comment>
<feature type="binding site" evidence="12">
    <location>
        <begin position="148"/>
        <end position="155"/>
    </location>
    <ligand>
        <name>ATP</name>
        <dbReference type="ChEBI" id="CHEBI:30616"/>
    </ligand>
</feature>
<reference evidence="14 15" key="1">
    <citation type="submission" date="2019-10" db="EMBL/GenBank/DDBJ databases">
        <title>Two novel species isolated from a subtropical stream in China.</title>
        <authorList>
            <person name="Lu H."/>
        </authorList>
    </citation>
    <scope>NUCLEOTIDE SEQUENCE [LARGE SCALE GENOMIC DNA]</scope>
    <source>
        <strain evidence="14 15">FT29W</strain>
    </source>
</reference>
<dbReference type="CDD" id="cd18115">
    <property type="entry name" value="ATP-synt_F1_beta_N"/>
    <property type="match status" value="1"/>
</dbReference>
<evidence type="ECO:0000256" key="3">
    <source>
        <dbReference type="ARBA" id="ARBA00022448"/>
    </source>
</evidence>
<keyword evidence="9 12" id="KW-0472">Membrane</keyword>
<evidence type="ECO:0000256" key="1">
    <source>
        <dbReference type="ARBA" id="ARBA00004170"/>
    </source>
</evidence>
<dbReference type="GO" id="GO:0046933">
    <property type="term" value="F:proton-transporting ATP synthase activity, rotational mechanism"/>
    <property type="evidence" value="ECO:0007669"/>
    <property type="project" value="UniProtKB-UniRule"/>
</dbReference>
<dbReference type="RefSeq" id="WP_152807971.1">
    <property type="nucleotide sequence ID" value="NZ_WHUG01000003.1"/>
</dbReference>
<evidence type="ECO:0000313" key="15">
    <source>
        <dbReference type="Proteomes" id="UP000440498"/>
    </source>
</evidence>
<dbReference type="PANTHER" id="PTHR15184:SF71">
    <property type="entry name" value="ATP SYNTHASE SUBUNIT BETA, MITOCHONDRIAL"/>
    <property type="match status" value="1"/>
</dbReference>
<comment type="catalytic activity">
    <reaction evidence="12">
        <text>ATP + H2O + 4 H(+)(in) = ADP + phosphate + 5 H(+)(out)</text>
        <dbReference type="Rhea" id="RHEA:57720"/>
        <dbReference type="ChEBI" id="CHEBI:15377"/>
        <dbReference type="ChEBI" id="CHEBI:15378"/>
        <dbReference type="ChEBI" id="CHEBI:30616"/>
        <dbReference type="ChEBI" id="CHEBI:43474"/>
        <dbReference type="ChEBI" id="CHEBI:456216"/>
        <dbReference type="EC" id="7.1.2.2"/>
    </reaction>
</comment>
<dbReference type="FunFam" id="3.40.50.300:FF:000004">
    <property type="entry name" value="ATP synthase subunit beta"/>
    <property type="match status" value="1"/>
</dbReference>
<dbReference type="InterPro" id="IPR020003">
    <property type="entry name" value="ATPase_a/bsu_AS"/>
</dbReference>
<dbReference type="SUPFAM" id="SSF50615">
    <property type="entry name" value="N-terminal domain of alpha and beta subunits of F1 ATP synthase"/>
    <property type="match status" value="1"/>
</dbReference>
<dbReference type="Pfam" id="PF22919">
    <property type="entry name" value="ATP-synt_VA_C"/>
    <property type="match status" value="1"/>
</dbReference>
<keyword evidence="6 12" id="KW-0067">ATP-binding</keyword>
<dbReference type="AlphaFoldDB" id="A0A6A7N087"/>
<dbReference type="Gene3D" id="1.10.1140.10">
    <property type="entry name" value="Bovine Mitochondrial F1-atpase, Atp Synthase Beta Chain, Chain D, domain 3"/>
    <property type="match status" value="1"/>
</dbReference>
<evidence type="ECO:0000256" key="4">
    <source>
        <dbReference type="ARBA" id="ARBA00022741"/>
    </source>
</evidence>
<dbReference type="PANTHER" id="PTHR15184">
    <property type="entry name" value="ATP SYNTHASE"/>
    <property type="match status" value="1"/>
</dbReference>
<dbReference type="NCBIfam" id="TIGR01039">
    <property type="entry name" value="atpD"/>
    <property type="match status" value="1"/>
</dbReference>
<dbReference type="InterPro" id="IPR036121">
    <property type="entry name" value="ATPase_F1/V1/A1_a/bsu_N_sf"/>
</dbReference>
<comment type="caution">
    <text evidence="14">The sequence shown here is derived from an EMBL/GenBank/DDBJ whole genome shotgun (WGS) entry which is preliminary data.</text>
</comment>
<dbReference type="InterPro" id="IPR027417">
    <property type="entry name" value="P-loop_NTPase"/>
</dbReference>
<keyword evidence="5 12" id="KW-0375">Hydrogen ion transport</keyword>
<keyword evidence="3 12" id="KW-0813">Transport</keyword>
<dbReference type="FunFam" id="1.10.1140.10:FF:000001">
    <property type="entry name" value="ATP synthase subunit beta"/>
    <property type="match status" value="1"/>
</dbReference>
<dbReference type="GO" id="GO:0005524">
    <property type="term" value="F:ATP binding"/>
    <property type="evidence" value="ECO:0007669"/>
    <property type="project" value="UniProtKB-UniRule"/>
</dbReference>
<accession>A0A6A7N087</accession>
<gene>
    <name evidence="12 14" type="primary">atpD</name>
    <name evidence="14" type="ORF">GEV02_09440</name>
</gene>
<comment type="subcellular location">
    <subcellularLocation>
        <location evidence="12">Cell membrane</location>
        <topology evidence="12">Peripheral membrane protein</topology>
    </subcellularLocation>
    <subcellularLocation>
        <location evidence="1">Membrane</location>
        <topology evidence="1">Peripheral membrane protein</topology>
    </subcellularLocation>
</comment>
<evidence type="ECO:0000256" key="6">
    <source>
        <dbReference type="ARBA" id="ARBA00022840"/>
    </source>
</evidence>
<sequence length="466" mass="50366">MADGKIVQCIGAVVDVEFPRNAMPKVFDALKMEGSELTLEVQQQLGDGVVRTIALGSSDGLRRGMMIQNTGKPIMVPVGKATLGRIMDVLGNPIDECGPVAHDQIASIHRTPPAYDELSPSQDLLETGIKVIDLVCPFAKGGKVGLFGGAGVGKTVNMMELINNIAKAHSGLSVFAGVGERTREGNDFYHEMADAKVVDLENPANSKVAMVYGQMNEPPGNRLRVALTGLTIAESFRDEGKDVLFFVDNIYRFTLAGTEVSALLGRMPSAVGYQPTLAEEMGRLQERITSTKTGSITSIQAVYVPADDLTDPSPATTFGHLDSTVVLSRDIASLGIYPAVDPLDSTSRQLDPLVVGQEHYDTARAVQGTLQRYKELRDIIAILGMDELAPEDKLLVARARKMQRFLSQPFHVAEVFTGSPGKYVSLKDTIKGFKMIASGELDHLPEQAFYMVGTIDEAIEKAKKLN</sequence>
<evidence type="ECO:0000256" key="8">
    <source>
        <dbReference type="ARBA" id="ARBA00023065"/>
    </source>
</evidence>
<evidence type="ECO:0000256" key="5">
    <source>
        <dbReference type="ARBA" id="ARBA00022781"/>
    </source>
</evidence>
<dbReference type="CDD" id="cd01133">
    <property type="entry name" value="F1-ATPase_beta_CD"/>
    <property type="match status" value="1"/>
</dbReference>
<keyword evidence="15" id="KW-1185">Reference proteome</keyword>
<dbReference type="InterPro" id="IPR003593">
    <property type="entry name" value="AAA+_ATPase"/>
</dbReference>
<dbReference type="Pfam" id="PF02874">
    <property type="entry name" value="ATP-synt_ab_N"/>
    <property type="match status" value="1"/>
</dbReference>
<dbReference type="CDD" id="cd18110">
    <property type="entry name" value="ATP-synt_F1_beta_C"/>
    <property type="match status" value="1"/>
</dbReference>
<name>A0A6A7N087_9BURK</name>
<keyword evidence="4 12" id="KW-0547">Nucleotide-binding</keyword>
<evidence type="ECO:0000256" key="11">
    <source>
        <dbReference type="ARBA" id="ARBA00023310"/>
    </source>
</evidence>
<evidence type="ECO:0000259" key="13">
    <source>
        <dbReference type="SMART" id="SM00382"/>
    </source>
</evidence>
<evidence type="ECO:0000256" key="12">
    <source>
        <dbReference type="HAMAP-Rule" id="MF_01347"/>
    </source>
</evidence>